<dbReference type="AlphaFoldDB" id="A0AB34KZ50"/>
<dbReference type="GeneID" id="96003311"/>
<evidence type="ECO:0000313" key="3">
    <source>
        <dbReference type="EMBL" id="KAL1589546.1"/>
    </source>
</evidence>
<dbReference type="InterPro" id="IPR015943">
    <property type="entry name" value="WD40/YVTN_repeat-like_dom_sf"/>
</dbReference>
<evidence type="ECO:0000313" key="4">
    <source>
        <dbReference type="Proteomes" id="UP000803884"/>
    </source>
</evidence>
<feature type="region of interest" description="Disordered" evidence="1">
    <location>
        <begin position="577"/>
        <end position="616"/>
    </location>
</feature>
<evidence type="ECO:0000259" key="2">
    <source>
        <dbReference type="PROSITE" id="PS50181"/>
    </source>
</evidence>
<dbReference type="SUPFAM" id="SSF50998">
    <property type="entry name" value="Quinoprotein alcohol dehydrogenase-like"/>
    <property type="match status" value="1"/>
</dbReference>
<name>A0AB34KZ50_9PEZI</name>
<reference evidence="3 4" key="1">
    <citation type="journal article" date="2020" name="Microbiol. Resour. Announc.">
        <title>Draft Genome Sequence of a Cladosporium Species Isolated from the Mesophotic Ascidian Didemnum maculosum.</title>
        <authorList>
            <person name="Gioti A."/>
            <person name="Siaperas R."/>
            <person name="Nikolaivits E."/>
            <person name="Le Goff G."/>
            <person name="Ouazzani J."/>
            <person name="Kotoulas G."/>
            <person name="Topakas E."/>
        </authorList>
    </citation>
    <scope>NUCLEOTIDE SEQUENCE [LARGE SCALE GENOMIC DNA]</scope>
    <source>
        <strain evidence="3 4">TM138-S3</strain>
    </source>
</reference>
<dbReference type="RefSeq" id="XP_069232651.1">
    <property type="nucleotide sequence ID" value="XM_069370473.1"/>
</dbReference>
<organism evidence="3 4">
    <name type="scientific">Cladosporium halotolerans</name>
    <dbReference type="NCBI Taxonomy" id="1052096"/>
    <lineage>
        <taxon>Eukaryota</taxon>
        <taxon>Fungi</taxon>
        <taxon>Dikarya</taxon>
        <taxon>Ascomycota</taxon>
        <taxon>Pezizomycotina</taxon>
        <taxon>Dothideomycetes</taxon>
        <taxon>Dothideomycetidae</taxon>
        <taxon>Cladosporiales</taxon>
        <taxon>Cladosporiaceae</taxon>
        <taxon>Cladosporium</taxon>
    </lineage>
</organism>
<dbReference type="SUPFAM" id="SSF81383">
    <property type="entry name" value="F-box domain"/>
    <property type="match status" value="1"/>
</dbReference>
<dbReference type="Gene3D" id="1.20.1280.50">
    <property type="match status" value="1"/>
</dbReference>
<protein>
    <recommendedName>
        <fullName evidence="2">F-box domain-containing protein</fullName>
    </recommendedName>
</protein>
<sequence>MAAETIRALDTTDPLVLLPAEIVLRVLDYASPASLASLTRLTKAWNAFIDGTHQDAIYSSPSKTIQPACAKNFSFLDSSRDFSKYFKGVQSWKEICRRQTLLTKGWTRERPVTRESTIQVGNDPIWRFRPDFKRRIFLSTSQMGGMNVTDMDSGNLLWRLDANTVRPFAHLEYEDGTAVWDREGNAVEVWRADPDAAKGVFQQVAVLEHDRQTRGFQLSSNTLCVVSSEKKGYVYDLSGEPTLKREIDIEDGAVGHLDQGPGVVAYSLGNKGYHFFNKDTGEPLGVLHPKDCTQTYHIIHPRSPLDSRLGVGNVGRAADAYPPQYPGKDRTTPIEIKQGRHPLRPAVTETPLSDDEWGAGMLNGKLFAGVSRGGRVFVCSDWRKALESTASFTDATCTIECDSDGSTFDLGGWLAIRNHKLMFETQDRAYIVGLNDDDTVRAHDQNPQRPSFAYATSAAAQLAVPVSFMGIYDDCVMTTFTTLRYRQRVEVEIGGLAQPRTRILPTKVIRILSFAPDLENPKADDEIQDPAERGEDERVVLPEVNTMRSDLIQLIAMLEGEPELEDDVQVEMGEDVGEELGLEEWLGEEWEDGEWEDEEEGEQGRSTGRHDLEDVD</sequence>
<dbReference type="Proteomes" id="UP000803884">
    <property type="component" value="Unassembled WGS sequence"/>
</dbReference>
<dbReference type="Gene3D" id="2.130.10.10">
    <property type="entry name" value="YVTN repeat-like/Quinoprotein amine dehydrogenase"/>
    <property type="match status" value="1"/>
</dbReference>
<proteinExistence type="predicted"/>
<dbReference type="InterPro" id="IPR011047">
    <property type="entry name" value="Quinoprotein_ADH-like_sf"/>
</dbReference>
<accession>A0AB34KZ50</accession>
<gene>
    <name evidence="3" type="ORF">WHR41_01867</name>
</gene>
<evidence type="ECO:0000256" key="1">
    <source>
        <dbReference type="SAM" id="MobiDB-lite"/>
    </source>
</evidence>
<dbReference type="InterPro" id="IPR036047">
    <property type="entry name" value="F-box-like_dom_sf"/>
</dbReference>
<comment type="caution">
    <text evidence="3">The sequence shown here is derived from an EMBL/GenBank/DDBJ whole genome shotgun (WGS) entry which is preliminary data.</text>
</comment>
<dbReference type="EMBL" id="JAAQHG020000004">
    <property type="protein sequence ID" value="KAL1589546.1"/>
    <property type="molecule type" value="Genomic_DNA"/>
</dbReference>
<dbReference type="InterPro" id="IPR001810">
    <property type="entry name" value="F-box_dom"/>
</dbReference>
<feature type="domain" description="F-box" evidence="2">
    <location>
        <begin position="12"/>
        <end position="61"/>
    </location>
</feature>
<feature type="compositionally biased region" description="Acidic residues" evidence="1">
    <location>
        <begin position="577"/>
        <end position="601"/>
    </location>
</feature>
<keyword evidence="4" id="KW-1185">Reference proteome</keyword>
<dbReference type="PROSITE" id="PS50181">
    <property type="entry name" value="FBOX"/>
    <property type="match status" value="1"/>
</dbReference>